<evidence type="ECO:0000256" key="2">
    <source>
        <dbReference type="ARBA" id="ARBA00013346"/>
    </source>
</evidence>
<dbReference type="Proteomes" id="UP000244069">
    <property type="component" value="Unassembled WGS sequence"/>
</dbReference>
<reference evidence="4 5" key="1">
    <citation type="submission" date="2018-04" db="EMBL/GenBank/DDBJ databases">
        <title>Genomic Encyclopedia of Archaeal and Bacterial Type Strains, Phase II (KMG-II): from individual species to whole genera.</title>
        <authorList>
            <person name="Goeker M."/>
        </authorList>
    </citation>
    <scope>NUCLEOTIDE SEQUENCE [LARGE SCALE GENOMIC DNA]</scope>
    <source>
        <strain evidence="4 5">DSM 29329</strain>
    </source>
</reference>
<evidence type="ECO:0000256" key="1">
    <source>
        <dbReference type="ARBA" id="ARBA00005369"/>
    </source>
</evidence>
<accession>A0A2T6ABG7</accession>
<proteinExistence type="inferred from homology"/>
<dbReference type="AlphaFoldDB" id="A0A2T6ABG7"/>
<dbReference type="InterPro" id="IPR029063">
    <property type="entry name" value="SAM-dependent_MTases_sf"/>
</dbReference>
<dbReference type="InterPro" id="IPR000682">
    <property type="entry name" value="PCMT"/>
</dbReference>
<dbReference type="GO" id="GO:0005737">
    <property type="term" value="C:cytoplasm"/>
    <property type="evidence" value="ECO:0007669"/>
    <property type="project" value="TreeGrafter"/>
</dbReference>
<organism evidence="4 5">
    <name type="scientific">Allosediminivita pacifica</name>
    <dbReference type="NCBI Taxonomy" id="1267769"/>
    <lineage>
        <taxon>Bacteria</taxon>
        <taxon>Pseudomonadati</taxon>
        <taxon>Pseudomonadota</taxon>
        <taxon>Alphaproteobacteria</taxon>
        <taxon>Rhodobacterales</taxon>
        <taxon>Paracoccaceae</taxon>
        <taxon>Allosediminivita</taxon>
    </lineage>
</organism>
<evidence type="ECO:0000313" key="4">
    <source>
        <dbReference type="EMBL" id="PTX41112.1"/>
    </source>
</evidence>
<gene>
    <name evidence="4" type="ORF">C8N44_13217</name>
</gene>
<dbReference type="RefSeq" id="WP_107978434.1">
    <property type="nucleotide sequence ID" value="NZ_BMEZ01000030.1"/>
</dbReference>
<dbReference type="GO" id="GO:0032259">
    <property type="term" value="P:methylation"/>
    <property type="evidence" value="ECO:0007669"/>
    <property type="project" value="UniProtKB-KW"/>
</dbReference>
<name>A0A2T6ABG7_9RHOB</name>
<dbReference type="PANTHER" id="PTHR11579">
    <property type="entry name" value="PROTEIN-L-ISOASPARTATE O-METHYLTRANSFERASE"/>
    <property type="match status" value="1"/>
</dbReference>
<dbReference type="PANTHER" id="PTHR11579:SF18">
    <property type="entry name" value="PROTEIN-L-ISOASPARTATE O-METHYLTRANSFERASE"/>
    <property type="match status" value="1"/>
</dbReference>
<evidence type="ECO:0000256" key="3">
    <source>
        <dbReference type="ARBA" id="ARBA00030757"/>
    </source>
</evidence>
<evidence type="ECO:0000313" key="5">
    <source>
        <dbReference type="Proteomes" id="UP000244069"/>
    </source>
</evidence>
<keyword evidence="5" id="KW-1185">Reference proteome</keyword>
<sequence length="217" mass="23703">MIDFASRRRMMVDTQVRPSDVTEFPIIDAMLTVPREAFVPRDRVEVAYAGENLPLGDGRVILDPRTFAKMLETLDLGRKDLVLDIGMGLGYSSAVIARIAEAVVGLEDDEERADEAQSLLAENDADNVVVQKGTLHEGAPQNGPYDAMIIEGGIETFPDVLADQLKDGGRVVCLFMEGTLGTVRHGYKLDGRISWRFGFNASAPIIAGFEKETAFAL</sequence>
<keyword evidence="4" id="KW-0489">Methyltransferase</keyword>
<comment type="caution">
    <text evidence="4">The sequence shown here is derived from an EMBL/GenBank/DDBJ whole genome shotgun (WGS) entry which is preliminary data.</text>
</comment>
<comment type="similarity">
    <text evidence="1">Belongs to the methyltransferase superfamily. L-isoaspartyl/D-aspartyl protein methyltransferase family.</text>
</comment>
<dbReference type="GO" id="GO:0004719">
    <property type="term" value="F:protein-L-isoaspartate (D-aspartate) O-methyltransferase activity"/>
    <property type="evidence" value="ECO:0007669"/>
    <property type="project" value="InterPro"/>
</dbReference>
<dbReference type="EMBL" id="QBKN01000032">
    <property type="protein sequence ID" value="PTX41112.1"/>
    <property type="molecule type" value="Genomic_DNA"/>
</dbReference>
<dbReference type="OrthoDB" id="9798496at2"/>
<dbReference type="SUPFAM" id="SSF53335">
    <property type="entry name" value="S-adenosyl-L-methionine-dependent methyltransferases"/>
    <property type="match status" value="1"/>
</dbReference>
<dbReference type="Gene3D" id="3.40.50.150">
    <property type="entry name" value="Vaccinia Virus protein VP39"/>
    <property type="match status" value="1"/>
</dbReference>
<dbReference type="CDD" id="cd02440">
    <property type="entry name" value="AdoMet_MTases"/>
    <property type="match status" value="1"/>
</dbReference>
<keyword evidence="4" id="KW-0808">Transferase</keyword>
<dbReference type="Pfam" id="PF01135">
    <property type="entry name" value="PCMT"/>
    <property type="match status" value="1"/>
</dbReference>
<protein>
    <recommendedName>
        <fullName evidence="2">Protein-L-isoaspartate O-methyltransferase</fullName>
    </recommendedName>
    <alternativeName>
        <fullName evidence="3">Protein L-isoaspartyl methyltransferase</fullName>
    </alternativeName>
</protein>